<protein>
    <recommendedName>
        <fullName evidence="6">Glucose-methanol-choline oxidoreductase C-terminal domain-containing protein</fullName>
    </recommendedName>
</protein>
<dbReference type="Pfam" id="PF05199">
    <property type="entry name" value="GMC_oxred_C"/>
    <property type="match status" value="1"/>
</dbReference>
<evidence type="ECO:0000256" key="5">
    <source>
        <dbReference type="ARBA" id="ARBA00023002"/>
    </source>
</evidence>
<dbReference type="Gene3D" id="3.30.560.10">
    <property type="entry name" value="Glucose Oxidase, domain 3"/>
    <property type="match status" value="2"/>
</dbReference>
<evidence type="ECO:0000256" key="4">
    <source>
        <dbReference type="ARBA" id="ARBA00022827"/>
    </source>
</evidence>
<dbReference type="PANTHER" id="PTHR11552">
    <property type="entry name" value="GLUCOSE-METHANOL-CHOLINE GMC OXIDOREDUCTASE"/>
    <property type="match status" value="1"/>
</dbReference>
<organism evidence="7 8">
    <name type="scientific">Diaporthe eres</name>
    <name type="common">Phomopsis oblonga</name>
    <dbReference type="NCBI Taxonomy" id="83184"/>
    <lineage>
        <taxon>Eukaryota</taxon>
        <taxon>Fungi</taxon>
        <taxon>Dikarya</taxon>
        <taxon>Ascomycota</taxon>
        <taxon>Pezizomycotina</taxon>
        <taxon>Sordariomycetes</taxon>
        <taxon>Sordariomycetidae</taxon>
        <taxon>Diaporthales</taxon>
        <taxon>Diaporthaceae</taxon>
        <taxon>Diaporthe</taxon>
        <taxon>Diaporthe eres species complex</taxon>
    </lineage>
</organism>
<dbReference type="Proteomes" id="UP001430848">
    <property type="component" value="Unassembled WGS sequence"/>
</dbReference>
<dbReference type="PANTHER" id="PTHR11552:SF115">
    <property type="entry name" value="DEHYDROGENASE XPTC-RELATED"/>
    <property type="match status" value="1"/>
</dbReference>
<keyword evidence="8" id="KW-1185">Reference proteome</keyword>
<keyword evidence="4" id="KW-0274">FAD</keyword>
<sequence length="393" mass="43156">MFLNRGAADDYNNWEKLGNPGWDFEGILPYFIKTQIEGAGGKAHGIVWIPNAIDNETVTRSYARSGYFDPVANRSNLQLVTMHRVNEVLFDDKKHATGIRRSGIGPAEILQEADIPVVVDLPGVGRNLQDHPNTKNVEPNPSTAFSNSSFVDWASEEWEKYRRGPYSQTTTNLAGLIPLKQLSPTQWESIVEAYKSQHVASYLPNTYTTELIHGYEAQRELLADSMSREDNAVIEYPINAGGNTFLVLTKPTSRGTVTINQTDVYAEPILDYGTNTNPIDLLVATEALRFSRRFHQTPIMKTSFAPVQVAPPLGITTDEDLAYYTRTTGSATTGHLSGTCSMMPRELGGVVSPDLLVYGVTGLSVADSSIMPLIPGAHTCASVYAVAEKVREI</sequence>
<accession>A0ABR1P0F2</accession>
<dbReference type="SUPFAM" id="SSF51905">
    <property type="entry name" value="FAD/NAD(P)-binding domain"/>
    <property type="match status" value="1"/>
</dbReference>
<comment type="caution">
    <text evidence="7">The sequence shown here is derived from an EMBL/GenBank/DDBJ whole genome shotgun (WGS) entry which is preliminary data.</text>
</comment>
<dbReference type="Gene3D" id="3.50.50.60">
    <property type="entry name" value="FAD/NAD(P)-binding domain"/>
    <property type="match status" value="3"/>
</dbReference>
<keyword evidence="3" id="KW-0285">Flavoprotein</keyword>
<dbReference type="InterPro" id="IPR007867">
    <property type="entry name" value="GMC_OxRtase_C"/>
</dbReference>
<evidence type="ECO:0000256" key="3">
    <source>
        <dbReference type="ARBA" id="ARBA00022630"/>
    </source>
</evidence>
<proteinExistence type="inferred from homology"/>
<reference evidence="7 8" key="1">
    <citation type="submission" date="2024-02" db="EMBL/GenBank/DDBJ databases">
        <title>De novo assembly and annotation of 12 fungi associated with fruit tree decline syndrome in Ontario, Canada.</title>
        <authorList>
            <person name="Sulman M."/>
            <person name="Ellouze W."/>
            <person name="Ilyukhin E."/>
        </authorList>
    </citation>
    <scope>NUCLEOTIDE SEQUENCE [LARGE SCALE GENOMIC DNA]</scope>
    <source>
        <strain evidence="7 8">M169</strain>
    </source>
</reference>
<evidence type="ECO:0000256" key="1">
    <source>
        <dbReference type="ARBA" id="ARBA00001974"/>
    </source>
</evidence>
<evidence type="ECO:0000313" key="7">
    <source>
        <dbReference type="EMBL" id="KAK7722762.1"/>
    </source>
</evidence>
<comment type="cofactor">
    <cofactor evidence="1">
        <name>FAD</name>
        <dbReference type="ChEBI" id="CHEBI:57692"/>
    </cofactor>
</comment>
<dbReference type="SUPFAM" id="SSF54373">
    <property type="entry name" value="FAD-linked reductases, C-terminal domain"/>
    <property type="match status" value="1"/>
</dbReference>
<comment type="similarity">
    <text evidence="2">Belongs to the GMC oxidoreductase family.</text>
</comment>
<gene>
    <name evidence="7" type="ORF">SLS63_009157</name>
</gene>
<name>A0ABR1P0F2_DIAER</name>
<evidence type="ECO:0000259" key="6">
    <source>
        <dbReference type="Pfam" id="PF05199"/>
    </source>
</evidence>
<dbReference type="InterPro" id="IPR027424">
    <property type="entry name" value="Glucose_Oxidase_domain_2"/>
</dbReference>
<evidence type="ECO:0000256" key="2">
    <source>
        <dbReference type="ARBA" id="ARBA00010790"/>
    </source>
</evidence>
<dbReference type="InterPro" id="IPR036188">
    <property type="entry name" value="FAD/NAD-bd_sf"/>
</dbReference>
<feature type="domain" description="Glucose-methanol-choline oxidoreductase C-terminal" evidence="6">
    <location>
        <begin position="251"/>
        <end position="387"/>
    </location>
</feature>
<evidence type="ECO:0000313" key="8">
    <source>
        <dbReference type="Proteomes" id="UP001430848"/>
    </source>
</evidence>
<dbReference type="EMBL" id="JAKNSF020000065">
    <property type="protein sequence ID" value="KAK7722762.1"/>
    <property type="molecule type" value="Genomic_DNA"/>
</dbReference>
<dbReference type="InterPro" id="IPR012132">
    <property type="entry name" value="GMC_OxRdtase"/>
</dbReference>
<dbReference type="Gene3D" id="4.10.450.10">
    <property type="entry name" value="Glucose Oxidase, domain 2"/>
    <property type="match status" value="1"/>
</dbReference>
<keyword evidence="5" id="KW-0560">Oxidoreductase</keyword>